<feature type="compositionally biased region" description="Polar residues" evidence="2">
    <location>
        <begin position="1774"/>
        <end position="1796"/>
    </location>
</feature>
<dbReference type="EMBL" id="JASAOG010000122">
    <property type="protein sequence ID" value="KAK0049775.1"/>
    <property type="molecule type" value="Genomic_DNA"/>
</dbReference>
<feature type="compositionally biased region" description="Low complexity" evidence="2">
    <location>
        <begin position="171"/>
        <end position="191"/>
    </location>
</feature>
<keyword evidence="4" id="KW-1185">Reference proteome</keyword>
<keyword evidence="1" id="KW-0175">Coiled coil</keyword>
<feature type="compositionally biased region" description="Low complexity" evidence="2">
    <location>
        <begin position="324"/>
        <end position="333"/>
    </location>
</feature>
<feature type="compositionally biased region" description="Low complexity" evidence="2">
    <location>
        <begin position="340"/>
        <end position="352"/>
    </location>
</feature>
<protein>
    <submittedName>
        <fullName evidence="3">Serine-rich adhesin for platelets-like isoform X3</fullName>
    </submittedName>
</protein>
<feature type="region of interest" description="Disordered" evidence="2">
    <location>
        <begin position="37"/>
        <end position="65"/>
    </location>
</feature>
<feature type="region of interest" description="Disordered" evidence="2">
    <location>
        <begin position="419"/>
        <end position="439"/>
    </location>
</feature>
<organism evidence="3 4">
    <name type="scientific">Biomphalaria pfeifferi</name>
    <name type="common">Bloodfluke planorb</name>
    <name type="synonym">Freshwater snail</name>
    <dbReference type="NCBI Taxonomy" id="112525"/>
    <lineage>
        <taxon>Eukaryota</taxon>
        <taxon>Metazoa</taxon>
        <taxon>Spiralia</taxon>
        <taxon>Lophotrochozoa</taxon>
        <taxon>Mollusca</taxon>
        <taxon>Gastropoda</taxon>
        <taxon>Heterobranchia</taxon>
        <taxon>Euthyneura</taxon>
        <taxon>Panpulmonata</taxon>
        <taxon>Hygrophila</taxon>
        <taxon>Lymnaeoidea</taxon>
        <taxon>Planorbidae</taxon>
        <taxon>Biomphalaria</taxon>
    </lineage>
</organism>
<sequence>MIITIVFWRDVHYQDNNGCSPSIMVGRHNSISVTKRSLRNAETTAGKRPRRNVQSKLVDDTVGLSRQEEQELNKALYASLQENRKSKSLPGNVGNESSSSSTSNGGPSGSSKSSITSSIKSSIESHSRSLIRNSKTNKRSLGHRHSLRTGAISNKYHLRQSALLASRVQKSKSTSSLPSVSQSRTSSTSTSNVNLDESSQDSSTSSANGSKRKIHAQRKFAQGCSLPGTPTCTPVKSATPPSKMMSFRIPKTEDFLTFLCLRGTSALPPHLNFFNYSREELASHDEGQTLAPTAANKVTAKPQRESTPESSSTSSEANNEEVAEAASVSTPSPNISGGNSLLAKRSAARASAGTPETARGIVSLRQGLQRKVSTSSSSSSLAHFPVSSPSHLLAISSHTNCAITTTTSTTPRFRNKFYFTPEKPLSPPKASGVRPGEFTPPSLFSSTRLEASYLNRPHTFSPLVHSSSSSKVASLHSLSDSPSSRGSSTSTLFSSASQMHSPDTLLRKGATPDFSSGDNVLNVKVTPLCNTASLSSIHVGHCSRLDLQDCLPSSTLPFKSLSPSYIDAVTSSSSSTHSVSALSNRSPRVTKTHIPVHVSKPPINSFENKIIHQVNSKKQSVFNKCDLLSHKRLSSIKKGHSSHTYKPANLGSSCKNPIINTGILTSRCCHKFSSTNACNTKLNVRPNHCHCLNQHDCSYQASSVISPCACCHTKPSTMLECCTSVKSMCVSQVALKSGTYRQPICHHGKCCVGYPTSHSLRSPGCSVGPALHSLPINQSEFHSSGSKEAIFSSCGAKLKVSSFKNDSDLLCCHKDVSSTFFRADNTDIQTNLSMHSMSLPDNIADNESEDTLIPPPHIQDLYSKKVTTGLNQTTSQSTNNYGIKHGSKVYGAEHTNTKHNLISKCNNYKHPIVSPTELGKRQMKSNIEIIRMKPIVTKEVRSKQSFKLKKKLMPKRYNGLSKHVNDNCLNCSDKTRLLDSPRLPGLIRNRKFKTRKKDNNIKLLRDRINRSTMVNMKKKSKLANSSTMTQRRNSSLDFQKEFVKMLNTVELSQSSSQCSSTEKVGCIAATNSLTYESDWSVFDLQHSDLSQLNNKYNSCGLSMDTLSPKPQQTKPCFEMQQHLLKRFHPLPSNEEGKAQRSMKSNSCSLFSKQSQDHTFKHVDINLNNPSDEILMLREEVISAFSKFNRKDVIASSIQAAKAVKMSEVDQLSRDPGLSDVNTSDLMSEEDVPAIKDQSSINLELSDVNTSGLNLSKDFIYPALGSDNSKSQSSQLASQKRHDQLWAKSCPVDCPTTQDLLSVFNNEDEIVTKTNCVNTKESNISVHADSFKNNTQISAVKEITQDMTSMVPKPAMLSLDLTSLQSEKPISGHLLTYPSEVSLALVGLSLDKPLTLKRNKQIQTNLCAAVGHCNSPEDPANSKISSLESVKSTATCTSPTQVTDYCLCQKELEKHCAKLQECLCKVCKLKFGVQHPLKKDIKNSTMDVLDTPDIQDLFQNESQGITETDIKVPMRLGNYSSNPSCSHCIESRKVIREMKETELSLVQNCEFLSAIGLDLTKDEYNKVSRKRKVQECSVHSAASLSKVDVLHDSSKINSIALKQNVSQCQDSGANSTSNVDDISDKYLRKVNTVWPEEEMFKRNTQKTLQKSVSFESFSNNVKKDEIFSDHAIDLSIKKLNSSVINSEDHVIQSHQNSAGDQSKCPTSINKKLFPFDLTEIFEWSIPSNTKKPKLKKQNAEETHFSHCSESLTDSGPKLPLKDNYSATKDRTAVKLNQNKITSNSSLDSDGSQKICHNSSQQDMSSDSDARKFLLQKSSLVSTTNSSLKNNQSSLIGCDNSHTSYLSTTSRNTEGNKFINNGDCQKNVNTTRRKHLTDTLSRHDDQHQFTNEDLSRLIESVAIANEVKSCKHKNSRKENSIQGSRQLVKSKSFDKAEMSLDSTRPSLWPQLQCQAPIMLHSYGSLITGEGFALMNGQFQHCQILNRQNWPLDVCHKNVMPSTSSCSLSRWVAGNKDSHLLEASFFGPPNNTKMAMGGPSHPYSHAALSEHHASTATSSTTLNKNLAHSSSKAGQRIHCLGKSIYLHHDKNGLKGCEVDESQVICSEDLQPHQQMSKCVQPFVLNLSNHLNQSDNSAVNYTQTNQCSDRIQLSQSTSKSLITGKSIEQTTTEDLHDDGMEENVDDVVIIEDEVKYSEIQHEEMEPSEQKDIQSSNLRCSTPVTHLDVAVDEPIDLHVSIRDKESQPPNTQDTLKETIFSDAGMSNQSENHFVSNDKASALLHEKNLIEFNQEVVQTNLVSNHCSIEIVPRADPFSEEKLQLENLCETYSNSEGATLLDLPSQEPNGSNFGDLRMAGSSSKGNNPGLVLNTDLSLMNMGTIPSNTFNNSQLISTSQNLGSTENILEALMKELQGQIMILNQELHQENEGQSMAYSGYQPKASHKFNPGPSKHKETGGFLTASDTWRPLANPAHLSFHDSIQNENLVTSSGYQRILKTNLVEFIDITSDTDD</sequence>
<feature type="region of interest" description="Disordered" evidence="2">
    <location>
        <begin position="1728"/>
        <end position="1762"/>
    </location>
</feature>
<feature type="compositionally biased region" description="Polar residues" evidence="2">
    <location>
        <begin position="228"/>
        <end position="240"/>
    </location>
</feature>
<feature type="compositionally biased region" description="Low complexity" evidence="2">
    <location>
        <begin position="474"/>
        <end position="497"/>
    </location>
</feature>
<feature type="region of interest" description="Disordered" evidence="2">
    <location>
        <begin position="167"/>
        <end position="244"/>
    </location>
</feature>
<proteinExistence type="predicted"/>
<name>A0AAD8F3B8_BIOPF</name>
<feature type="region of interest" description="Disordered" evidence="2">
    <location>
        <begin position="81"/>
        <end position="154"/>
    </location>
</feature>
<feature type="coiled-coil region" evidence="1">
    <location>
        <begin position="2398"/>
        <end position="2425"/>
    </location>
</feature>
<evidence type="ECO:0000256" key="1">
    <source>
        <dbReference type="SAM" id="Coils"/>
    </source>
</evidence>
<feature type="compositionally biased region" description="Low complexity" evidence="2">
    <location>
        <begin position="308"/>
        <end position="317"/>
    </location>
</feature>
<feature type="region of interest" description="Disordered" evidence="2">
    <location>
        <begin position="293"/>
        <end position="364"/>
    </location>
</feature>
<feature type="compositionally biased region" description="Low complexity" evidence="2">
    <location>
        <begin position="94"/>
        <end position="132"/>
    </location>
</feature>
<reference evidence="3" key="1">
    <citation type="journal article" date="2023" name="PLoS Negl. Trop. Dis.">
        <title>A genome sequence for Biomphalaria pfeifferi, the major vector snail for the human-infecting parasite Schistosoma mansoni.</title>
        <authorList>
            <person name="Bu L."/>
            <person name="Lu L."/>
            <person name="Laidemitt M.R."/>
            <person name="Zhang S.M."/>
            <person name="Mutuku M."/>
            <person name="Mkoji G."/>
            <person name="Steinauer M."/>
            <person name="Loker E.S."/>
        </authorList>
    </citation>
    <scope>NUCLEOTIDE SEQUENCE</scope>
    <source>
        <strain evidence="3">KasaAsao</strain>
    </source>
</reference>
<comment type="caution">
    <text evidence="3">The sequence shown here is derived from an EMBL/GenBank/DDBJ whole genome shotgun (WGS) entry which is preliminary data.</text>
</comment>
<evidence type="ECO:0000256" key="2">
    <source>
        <dbReference type="SAM" id="MobiDB-lite"/>
    </source>
</evidence>
<gene>
    <name evidence="3" type="ORF">Bpfe_020796</name>
</gene>
<feature type="compositionally biased region" description="Low complexity" evidence="2">
    <location>
        <begin position="200"/>
        <end position="209"/>
    </location>
</feature>
<reference evidence="3" key="2">
    <citation type="submission" date="2023-04" db="EMBL/GenBank/DDBJ databases">
        <authorList>
            <person name="Bu L."/>
            <person name="Lu L."/>
            <person name="Laidemitt M.R."/>
            <person name="Zhang S.M."/>
            <person name="Mutuku M."/>
            <person name="Mkoji G."/>
            <person name="Steinauer M."/>
            <person name="Loker E.S."/>
        </authorList>
    </citation>
    <scope>NUCLEOTIDE SEQUENCE</scope>
    <source>
        <strain evidence="3">KasaAsao</strain>
        <tissue evidence="3">Whole Snail</tissue>
    </source>
</reference>
<accession>A0AAD8F3B8</accession>
<feature type="compositionally biased region" description="Basic residues" evidence="2">
    <location>
        <begin position="135"/>
        <end position="147"/>
    </location>
</feature>
<feature type="compositionally biased region" description="Basic and acidic residues" evidence="2">
    <location>
        <begin position="1736"/>
        <end position="1745"/>
    </location>
</feature>
<feature type="region of interest" description="Disordered" evidence="2">
    <location>
        <begin position="474"/>
        <end position="511"/>
    </location>
</feature>
<evidence type="ECO:0000313" key="3">
    <source>
        <dbReference type="EMBL" id="KAK0049775.1"/>
    </source>
</evidence>
<feature type="region of interest" description="Disordered" evidence="2">
    <location>
        <begin position="1774"/>
        <end position="1806"/>
    </location>
</feature>
<dbReference type="Proteomes" id="UP001233172">
    <property type="component" value="Unassembled WGS sequence"/>
</dbReference>
<evidence type="ECO:0000313" key="4">
    <source>
        <dbReference type="Proteomes" id="UP001233172"/>
    </source>
</evidence>